<evidence type="ECO:0000313" key="1">
    <source>
        <dbReference type="EMBL" id="PUD98758.1"/>
    </source>
</evidence>
<dbReference type="Gene3D" id="3.40.630.40">
    <property type="entry name" value="Zn-dependent exopeptidases"/>
    <property type="match status" value="1"/>
</dbReference>
<reference evidence="1 2" key="1">
    <citation type="submission" date="2018-01" db="EMBL/GenBank/DDBJ databases">
        <title>Novel co-symbiosis in the lucinid bivalve Phacoides pectinatus.</title>
        <authorList>
            <person name="Lim S.J."/>
            <person name="Davis B.G."/>
            <person name="Gill D.E."/>
            <person name="Engel A.S."/>
            <person name="Anderson L.C."/>
            <person name="Campbell B.J."/>
        </authorList>
    </citation>
    <scope>NUCLEOTIDE SEQUENCE [LARGE SCALE GENOMIC DNA]</scope>
    <source>
        <strain evidence="1">N3_P5</strain>
    </source>
</reference>
<keyword evidence="1" id="KW-0378">Hydrolase</keyword>
<dbReference type="Proteomes" id="UP000250928">
    <property type="component" value="Unassembled WGS sequence"/>
</dbReference>
<dbReference type="AlphaFoldDB" id="A0A6N4DKV4"/>
<dbReference type="InterPro" id="IPR007709">
    <property type="entry name" value="N-FG_amidohydro"/>
</dbReference>
<dbReference type="InterPro" id="IPR011227">
    <property type="entry name" value="UCP029730"/>
</dbReference>
<accession>A0A6N4DKV4</accession>
<comment type="caution">
    <text evidence="1">The sequence shown here is derived from an EMBL/GenBank/DDBJ whole genome shotgun (WGS) entry which is preliminary data.</text>
</comment>
<dbReference type="Pfam" id="PF05013">
    <property type="entry name" value="FGase"/>
    <property type="match status" value="1"/>
</dbReference>
<gene>
    <name evidence="1" type="ORF">C3L24_12160</name>
</gene>
<name>A0A6N4DKV4_9GAMM</name>
<dbReference type="EMBL" id="PQCO01000289">
    <property type="protein sequence ID" value="PUD98758.1"/>
    <property type="molecule type" value="Genomic_DNA"/>
</dbReference>
<proteinExistence type="predicted"/>
<dbReference type="PIRSF" id="PIRSF029730">
    <property type="entry name" value="UCP029730"/>
    <property type="match status" value="1"/>
</dbReference>
<protein>
    <submittedName>
        <fullName evidence="1">N-formylglutamate amidohydrolase</fullName>
    </submittedName>
</protein>
<dbReference type="SUPFAM" id="SSF53187">
    <property type="entry name" value="Zn-dependent exopeptidases"/>
    <property type="match status" value="1"/>
</dbReference>
<evidence type="ECO:0000313" key="2">
    <source>
        <dbReference type="Proteomes" id="UP000250928"/>
    </source>
</evidence>
<organism evidence="1 2">
    <name type="scientific">Candidatus Sedimenticola endophacoides</name>
    <dbReference type="NCBI Taxonomy" id="2548426"/>
    <lineage>
        <taxon>Bacteria</taxon>
        <taxon>Pseudomonadati</taxon>
        <taxon>Pseudomonadota</taxon>
        <taxon>Gammaproteobacteria</taxon>
        <taxon>Chromatiales</taxon>
        <taxon>Sedimenticolaceae</taxon>
        <taxon>Sedimenticola</taxon>
    </lineage>
</organism>
<sequence length="270" mass="30369">MRQQVEIHATCPPLLGPGEPPAWELRNHDSNSPLVILCDHAHNRIPDALGQLGLDPVHLGDHIAYDIGALAVADRLADAFACRMFAAGYSRLVIDLNRHPGDGSSIPEVRDQVTIPGNRDLHPDQVMQRENELFWPYHNAVTSGLEQIRESGRTPVILSLHSFTPSFRGFERPWHLGVLWDRDQRLSGPLIHRLARLPGICVGDNQPYHARNPLGFTMDVHCERNGYPHVLLEIRQDLISDTRGAAHWARLLHSQLRPLLIELALLEIEP</sequence>
<dbReference type="GO" id="GO:0016787">
    <property type="term" value="F:hydrolase activity"/>
    <property type="evidence" value="ECO:0007669"/>
    <property type="project" value="UniProtKB-KW"/>
</dbReference>